<dbReference type="EnsemblPlants" id="OB11G15780.1">
    <property type="protein sequence ID" value="OB11G15780.1"/>
    <property type="gene ID" value="OB11G15780"/>
</dbReference>
<sequence length="121" mass="13329">MSSAAAGGASSAVARPVRRLRLNLVNPDLIGSGGRHRATVAPLSCRRIDARADGIRIQPKEFPYPHSRSCCSRSITAAHLLRHPTEEEPQGTAWHSVEGEEAHTIADRSKEGERQLWHRHI</sequence>
<accession>J3N6Z2</accession>
<evidence type="ECO:0000313" key="2">
    <source>
        <dbReference type="Proteomes" id="UP000006038"/>
    </source>
</evidence>
<reference evidence="1" key="1">
    <citation type="journal article" date="2013" name="Nat. Commun.">
        <title>Whole-genome sequencing of Oryza brachyantha reveals mechanisms underlying Oryza genome evolution.</title>
        <authorList>
            <person name="Chen J."/>
            <person name="Huang Q."/>
            <person name="Gao D."/>
            <person name="Wang J."/>
            <person name="Lang Y."/>
            <person name="Liu T."/>
            <person name="Li B."/>
            <person name="Bai Z."/>
            <person name="Luis Goicoechea J."/>
            <person name="Liang C."/>
            <person name="Chen C."/>
            <person name="Zhang W."/>
            <person name="Sun S."/>
            <person name="Liao Y."/>
            <person name="Zhang X."/>
            <person name="Yang L."/>
            <person name="Song C."/>
            <person name="Wang M."/>
            <person name="Shi J."/>
            <person name="Liu G."/>
            <person name="Liu J."/>
            <person name="Zhou H."/>
            <person name="Zhou W."/>
            <person name="Yu Q."/>
            <person name="An N."/>
            <person name="Chen Y."/>
            <person name="Cai Q."/>
            <person name="Wang B."/>
            <person name="Liu B."/>
            <person name="Min J."/>
            <person name="Huang Y."/>
            <person name="Wu H."/>
            <person name="Li Z."/>
            <person name="Zhang Y."/>
            <person name="Yin Y."/>
            <person name="Song W."/>
            <person name="Jiang J."/>
            <person name="Jackson S.A."/>
            <person name="Wing R.A."/>
            <person name="Wang J."/>
            <person name="Chen M."/>
        </authorList>
    </citation>
    <scope>NUCLEOTIDE SEQUENCE [LARGE SCALE GENOMIC DNA]</scope>
    <source>
        <strain evidence="1">cv. IRGC 101232</strain>
    </source>
</reference>
<reference evidence="1" key="2">
    <citation type="submission" date="2013-04" db="UniProtKB">
        <authorList>
            <consortium name="EnsemblPlants"/>
        </authorList>
    </citation>
    <scope>IDENTIFICATION</scope>
</reference>
<keyword evidence="2" id="KW-1185">Reference proteome</keyword>
<dbReference type="Proteomes" id="UP000006038">
    <property type="component" value="Chromosome 11"/>
</dbReference>
<dbReference type="HOGENOM" id="CLU_2041640_0_0_1"/>
<protein>
    <submittedName>
        <fullName evidence="1">Uncharacterized protein</fullName>
    </submittedName>
</protein>
<organism evidence="1">
    <name type="scientific">Oryza brachyantha</name>
    <name type="common">malo sina</name>
    <dbReference type="NCBI Taxonomy" id="4533"/>
    <lineage>
        <taxon>Eukaryota</taxon>
        <taxon>Viridiplantae</taxon>
        <taxon>Streptophyta</taxon>
        <taxon>Embryophyta</taxon>
        <taxon>Tracheophyta</taxon>
        <taxon>Spermatophyta</taxon>
        <taxon>Magnoliopsida</taxon>
        <taxon>Liliopsida</taxon>
        <taxon>Poales</taxon>
        <taxon>Poaceae</taxon>
        <taxon>BOP clade</taxon>
        <taxon>Oryzoideae</taxon>
        <taxon>Oryzeae</taxon>
        <taxon>Oryzinae</taxon>
        <taxon>Oryza</taxon>
    </lineage>
</organism>
<proteinExistence type="predicted"/>
<evidence type="ECO:0000313" key="1">
    <source>
        <dbReference type="EnsemblPlants" id="OB11G15780.1"/>
    </source>
</evidence>
<dbReference type="AlphaFoldDB" id="J3N6Z2"/>
<dbReference type="Gramene" id="OB11G15780.1">
    <property type="protein sequence ID" value="OB11G15780.1"/>
    <property type="gene ID" value="OB11G15780"/>
</dbReference>
<name>J3N6Z2_ORYBR</name>